<sequence length="336" mass="34345">MLRDALSVLPRSDDGIGTAIVGGVLLFLTVVVVPLWVALLVATPVALLAAPIALAPALVLRGYYVRVIQSGLAGETSVPSFVGWGGLYRTGVASLLLSGALLLPAAVLVALGGAAGAVIQLGRVDLGGMAEPVYAVSIAFLSVLLVGYLLAFLYLRPAALSCFAATGRLAAGLSPRRILRVAASGGFATGWLVAMFVTLAGLVLVGPFVAVLIGFPLLFVVRVVAHNLYGRGASETLGQEASETLDSTVPGDARDPTDPERSAGGVEPVAIDGEIPPEPSPEIQVGRRVPLTASDVLSRAAAREGESLQADPSDGNGAEETGDDSASFEWADVDDQ</sequence>
<dbReference type="EMBL" id="CP025066">
    <property type="protein sequence ID" value="AUX07853.1"/>
    <property type="molecule type" value="Genomic_DNA"/>
</dbReference>
<dbReference type="InterPro" id="IPR025098">
    <property type="entry name" value="DUF4013"/>
</dbReference>
<dbReference type="GeneID" id="37876534"/>
<reference evidence="4" key="1">
    <citation type="submission" date="2017-11" db="EMBL/GenBank/DDBJ databases">
        <title>Phenotypic and genomic properties of facultatively anaerobic sulfur-reducing natronoarchaea from hypersaline soda lakes.</title>
        <authorList>
            <person name="Sorokin D.Y."/>
            <person name="Kublanov I.V."/>
            <person name="Roman P."/>
            <person name="Sinninghe Damste J.S."/>
            <person name="Golyshin P.N."/>
            <person name="Rojo D."/>
            <person name="Ciordia S."/>
            <person name="Mena M.D.C."/>
            <person name="Ferrer M."/>
            <person name="Messina E."/>
            <person name="Smedile F."/>
            <person name="La Spada G."/>
            <person name="La Cono V."/>
            <person name="Yakimov M.M."/>
        </authorList>
    </citation>
    <scope>NUCLEOTIDE SEQUENCE [LARGE SCALE GENOMIC DNA]</scope>
    <source>
        <strain evidence="4">AArc-Sl</strain>
    </source>
</reference>
<keyword evidence="2" id="KW-0472">Membrane</keyword>
<accession>A0A343TFI1</accession>
<feature type="region of interest" description="Disordered" evidence="1">
    <location>
        <begin position="239"/>
        <end position="336"/>
    </location>
</feature>
<dbReference type="OrthoDB" id="331635at2157"/>
<feature type="transmembrane region" description="Helical" evidence="2">
    <location>
        <begin position="45"/>
        <end position="64"/>
    </location>
</feature>
<feature type="transmembrane region" description="Helical" evidence="2">
    <location>
        <begin position="133"/>
        <end position="155"/>
    </location>
</feature>
<keyword evidence="4" id="KW-1185">Reference proteome</keyword>
<evidence type="ECO:0000313" key="4">
    <source>
        <dbReference type="Proteomes" id="UP000263012"/>
    </source>
</evidence>
<dbReference type="Proteomes" id="UP000263012">
    <property type="component" value="Chromosome"/>
</dbReference>
<feature type="transmembrane region" description="Helical" evidence="2">
    <location>
        <begin position="205"/>
        <end position="225"/>
    </location>
</feature>
<dbReference type="Pfam" id="PF13197">
    <property type="entry name" value="DUF4013"/>
    <property type="match status" value="1"/>
</dbReference>
<proteinExistence type="predicted"/>
<protein>
    <recommendedName>
        <fullName evidence="5">DUF4013 domain-containing protein</fullName>
    </recommendedName>
</protein>
<evidence type="ECO:0000256" key="1">
    <source>
        <dbReference type="SAM" id="MobiDB-lite"/>
    </source>
</evidence>
<evidence type="ECO:0000313" key="3">
    <source>
        <dbReference type="EMBL" id="AUX07853.1"/>
    </source>
</evidence>
<feature type="transmembrane region" description="Helical" evidence="2">
    <location>
        <begin position="20"/>
        <end position="39"/>
    </location>
</feature>
<feature type="transmembrane region" description="Helical" evidence="2">
    <location>
        <begin position="178"/>
        <end position="199"/>
    </location>
</feature>
<feature type="compositionally biased region" description="Basic and acidic residues" evidence="1">
    <location>
        <begin position="252"/>
        <end position="261"/>
    </location>
</feature>
<keyword evidence="2" id="KW-0812">Transmembrane</keyword>
<feature type="transmembrane region" description="Helical" evidence="2">
    <location>
        <begin position="95"/>
        <end position="121"/>
    </location>
</feature>
<evidence type="ECO:0008006" key="5">
    <source>
        <dbReference type="Google" id="ProtNLM"/>
    </source>
</evidence>
<dbReference type="RefSeq" id="WP_161945901.1">
    <property type="nucleotide sequence ID" value="NZ_CP025066.1"/>
</dbReference>
<keyword evidence="2" id="KW-1133">Transmembrane helix</keyword>
<dbReference type="KEGG" id="hdf:AArcSl_0198"/>
<organism evidence="3 4">
    <name type="scientific">Halalkaliarchaeum desulfuricum</name>
    <dbReference type="NCBI Taxonomy" id="2055893"/>
    <lineage>
        <taxon>Archaea</taxon>
        <taxon>Methanobacteriati</taxon>
        <taxon>Methanobacteriota</taxon>
        <taxon>Stenosarchaea group</taxon>
        <taxon>Halobacteria</taxon>
        <taxon>Halobacteriales</taxon>
        <taxon>Haloferacaceae</taxon>
        <taxon>Halalkaliarchaeum</taxon>
    </lineage>
</organism>
<name>A0A343TFI1_9EURY</name>
<evidence type="ECO:0000256" key="2">
    <source>
        <dbReference type="SAM" id="Phobius"/>
    </source>
</evidence>
<dbReference type="AlphaFoldDB" id="A0A343TFI1"/>
<gene>
    <name evidence="3" type="ORF">AArcSl_0198</name>
</gene>